<evidence type="ECO:0000313" key="11">
    <source>
        <dbReference type="Proteomes" id="UP001595882"/>
    </source>
</evidence>
<name>A0ABV8WXL7_9BACI</name>
<accession>A0ABV8WXL7</accession>
<evidence type="ECO:0000259" key="9">
    <source>
        <dbReference type="Pfam" id="PF04893"/>
    </source>
</evidence>
<dbReference type="PROSITE" id="PS50005">
    <property type="entry name" value="TPR"/>
    <property type="match status" value="3"/>
</dbReference>
<evidence type="ECO:0000256" key="1">
    <source>
        <dbReference type="ARBA" id="ARBA00004141"/>
    </source>
</evidence>
<dbReference type="Pfam" id="PF13432">
    <property type="entry name" value="TPR_16"/>
    <property type="match status" value="3"/>
</dbReference>
<evidence type="ECO:0000256" key="3">
    <source>
        <dbReference type="ARBA" id="ARBA00022737"/>
    </source>
</evidence>
<evidence type="ECO:0000256" key="6">
    <source>
        <dbReference type="ARBA" id="ARBA00023136"/>
    </source>
</evidence>
<keyword evidence="2 8" id="KW-0812">Transmembrane</keyword>
<sequence length="525" mass="60364">MENETKSPGLSFLSQPVRMFEEWQEKRLSWQQLLLLSLGLGSTNLLNRFYTVEMGEHFSIIVLIVLAILLGPLAGFVGIKVGAFFAEKIGRLFKGKATYRQMENVVGWSVLPHLLLIPLWIMEIILFPDIFTAELFASMTEQEAFLFNLLLFFEVIAYGWSMLIFVIGFCNYHQFKKMKPVVYIVHTLVFLFLLFSWGAGGLQIYDTVQYNNALEEEDYETILTNAEKDLEEEPTDLVALNNKAYALINEGNYEEGLELVNQVLEIEPENDIALNNKGWALNLLERNEEALEAILKALEVAPNDTYEYVNLGNIYYGLEEYQSGIEAFNMAIDLGITEDTASAYYGLGLIHYELSDYDQSIENMETYLSYVPDDIDAYWVLANTYDILSDQTKAIEMVDEILLRDPMNVPVQTYRADLHLYYEQVEEAEAIYQEILANYPDYPDGYYGIAAIAAYKQNMSEAISNLEIVLQYDPYYFANALHDAFFDTIRNTSEFKELEARYYEMDGLSEDDGDSGFREETIQYD</sequence>
<feature type="repeat" description="TPR" evidence="7">
    <location>
        <begin position="305"/>
        <end position="338"/>
    </location>
</feature>
<dbReference type="InterPro" id="IPR011990">
    <property type="entry name" value="TPR-like_helical_dom_sf"/>
</dbReference>
<dbReference type="Proteomes" id="UP001595882">
    <property type="component" value="Unassembled WGS sequence"/>
</dbReference>
<dbReference type="InterPro" id="IPR006977">
    <property type="entry name" value="Yip1_dom"/>
</dbReference>
<feature type="domain" description="Yip1" evidence="9">
    <location>
        <begin position="12"/>
        <end position="195"/>
    </location>
</feature>
<evidence type="ECO:0000256" key="2">
    <source>
        <dbReference type="ARBA" id="ARBA00022692"/>
    </source>
</evidence>
<dbReference type="Gene3D" id="1.25.40.10">
    <property type="entry name" value="Tetratricopeptide repeat domain"/>
    <property type="match status" value="2"/>
</dbReference>
<dbReference type="Pfam" id="PF04893">
    <property type="entry name" value="Yip1"/>
    <property type="match status" value="1"/>
</dbReference>
<feature type="transmembrane region" description="Helical" evidence="8">
    <location>
        <begin position="58"/>
        <end position="85"/>
    </location>
</feature>
<feature type="transmembrane region" description="Helical" evidence="8">
    <location>
        <begin position="28"/>
        <end position="46"/>
    </location>
</feature>
<keyword evidence="6 8" id="KW-0472">Membrane</keyword>
<evidence type="ECO:0000313" key="10">
    <source>
        <dbReference type="EMBL" id="MFC4403733.1"/>
    </source>
</evidence>
<organism evidence="10 11">
    <name type="scientific">Gracilibacillus xinjiangensis</name>
    <dbReference type="NCBI Taxonomy" id="1193282"/>
    <lineage>
        <taxon>Bacteria</taxon>
        <taxon>Bacillati</taxon>
        <taxon>Bacillota</taxon>
        <taxon>Bacilli</taxon>
        <taxon>Bacillales</taxon>
        <taxon>Bacillaceae</taxon>
        <taxon>Gracilibacillus</taxon>
    </lineage>
</organism>
<gene>
    <name evidence="10" type="ORF">ACFOY7_11695</name>
</gene>
<reference evidence="11" key="1">
    <citation type="journal article" date="2019" name="Int. J. Syst. Evol. Microbiol.">
        <title>The Global Catalogue of Microorganisms (GCM) 10K type strain sequencing project: providing services to taxonomists for standard genome sequencing and annotation.</title>
        <authorList>
            <consortium name="The Broad Institute Genomics Platform"/>
            <consortium name="The Broad Institute Genome Sequencing Center for Infectious Disease"/>
            <person name="Wu L."/>
            <person name="Ma J."/>
        </authorList>
    </citation>
    <scope>NUCLEOTIDE SEQUENCE [LARGE SCALE GENOMIC DNA]</scope>
    <source>
        <strain evidence="11">CCUG 37865</strain>
    </source>
</reference>
<keyword evidence="3" id="KW-0677">Repeat</keyword>
<comment type="caution">
    <text evidence="10">The sequence shown here is derived from an EMBL/GenBank/DDBJ whole genome shotgun (WGS) entry which is preliminary data.</text>
</comment>
<feature type="repeat" description="TPR" evidence="7">
    <location>
        <begin position="237"/>
        <end position="270"/>
    </location>
</feature>
<evidence type="ECO:0000256" key="8">
    <source>
        <dbReference type="SAM" id="Phobius"/>
    </source>
</evidence>
<feature type="transmembrane region" description="Helical" evidence="8">
    <location>
        <begin position="181"/>
        <end position="205"/>
    </location>
</feature>
<dbReference type="PANTHER" id="PTHR44858">
    <property type="entry name" value="TETRATRICOPEPTIDE REPEAT PROTEIN 6"/>
    <property type="match status" value="1"/>
</dbReference>
<dbReference type="SMART" id="SM00028">
    <property type="entry name" value="TPR"/>
    <property type="match status" value="7"/>
</dbReference>
<dbReference type="SUPFAM" id="SSF48452">
    <property type="entry name" value="TPR-like"/>
    <property type="match status" value="1"/>
</dbReference>
<dbReference type="EMBL" id="JBHSDT010000008">
    <property type="protein sequence ID" value="MFC4403733.1"/>
    <property type="molecule type" value="Genomic_DNA"/>
</dbReference>
<keyword evidence="4 7" id="KW-0802">TPR repeat</keyword>
<keyword evidence="11" id="KW-1185">Reference proteome</keyword>
<evidence type="ECO:0000256" key="4">
    <source>
        <dbReference type="ARBA" id="ARBA00022803"/>
    </source>
</evidence>
<proteinExistence type="predicted"/>
<dbReference type="PANTHER" id="PTHR44858:SF1">
    <property type="entry name" value="UDP-N-ACETYLGLUCOSAMINE--PEPTIDE N-ACETYLGLUCOSAMINYLTRANSFERASE SPINDLY-RELATED"/>
    <property type="match status" value="1"/>
</dbReference>
<feature type="repeat" description="TPR" evidence="7">
    <location>
        <begin position="341"/>
        <end position="374"/>
    </location>
</feature>
<comment type="subcellular location">
    <subcellularLocation>
        <location evidence="1">Membrane</location>
        <topology evidence="1">Multi-pass membrane protein</topology>
    </subcellularLocation>
</comment>
<keyword evidence="5 8" id="KW-1133">Transmembrane helix</keyword>
<evidence type="ECO:0000256" key="5">
    <source>
        <dbReference type="ARBA" id="ARBA00022989"/>
    </source>
</evidence>
<dbReference type="NCBIfam" id="NF047558">
    <property type="entry name" value="TPR_END_plus"/>
    <property type="match status" value="1"/>
</dbReference>
<feature type="transmembrane region" description="Helical" evidence="8">
    <location>
        <begin position="105"/>
        <end position="125"/>
    </location>
</feature>
<dbReference type="InterPro" id="IPR019734">
    <property type="entry name" value="TPR_rpt"/>
</dbReference>
<dbReference type="InterPro" id="IPR050498">
    <property type="entry name" value="Ycf3"/>
</dbReference>
<feature type="transmembrane region" description="Helical" evidence="8">
    <location>
        <begin position="145"/>
        <end position="169"/>
    </location>
</feature>
<protein>
    <submittedName>
        <fullName evidence="10">Tetratricopeptide repeat protein</fullName>
    </submittedName>
</protein>
<dbReference type="RefSeq" id="WP_390252270.1">
    <property type="nucleotide sequence ID" value="NZ_JBHSDT010000008.1"/>
</dbReference>
<evidence type="ECO:0000256" key="7">
    <source>
        <dbReference type="PROSITE-ProRule" id="PRU00339"/>
    </source>
</evidence>